<dbReference type="Proteomes" id="UP000280834">
    <property type="component" value="Unassembled WGS sequence"/>
</dbReference>
<evidence type="ECO:0000313" key="2">
    <source>
        <dbReference type="EMBL" id="VDO10348.1"/>
    </source>
</evidence>
<accession>A0A3P7VYJ0</accession>
<reference evidence="2 3" key="1">
    <citation type="submission" date="2018-11" db="EMBL/GenBank/DDBJ databases">
        <authorList>
            <consortium name="Pathogen Informatics"/>
        </authorList>
    </citation>
    <scope>NUCLEOTIDE SEQUENCE [LARGE SCALE GENOMIC DNA]</scope>
</reference>
<feature type="region of interest" description="Disordered" evidence="1">
    <location>
        <begin position="73"/>
        <end position="96"/>
    </location>
</feature>
<evidence type="ECO:0000313" key="3">
    <source>
        <dbReference type="Proteomes" id="UP000280834"/>
    </source>
</evidence>
<dbReference type="EMBL" id="UZAG01001078">
    <property type="protein sequence ID" value="VDO10348.1"/>
    <property type="molecule type" value="Genomic_DNA"/>
</dbReference>
<gene>
    <name evidence="2" type="ORF">BTMF_LOCUS1488</name>
</gene>
<keyword evidence="3" id="KW-1185">Reference proteome</keyword>
<organism evidence="2 3">
    <name type="scientific">Brugia timori</name>
    <dbReference type="NCBI Taxonomy" id="42155"/>
    <lineage>
        <taxon>Eukaryota</taxon>
        <taxon>Metazoa</taxon>
        <taxon>Ecdysozoa</taxon>
        <taxon>Nematoda</taxon>
        <taxon>Chromadorea</taxon>
        <taxon>Rhabditida</taxon>
        <taxon>Spirurina</taxon>
        <taxon>Spiruromorpha</taxon>
        <taxon>Filarioidea</taxon>
        <taxon>Onchocercidae</taxon>
        <taxon>Brugia</taxon>
    </lineage>
</organism>
<protein>
    <submittedName>
        <fullName evidence="2">Uncharacterized protein</fullName>
    </submittedName>
</protein>
<dbReference type="AlphaFoldDB" id="A0A3P7VYJ0"/>
<proteinExistence type="predicted"/>
<name>A0A3P7VYJ0_9BILA</name>
<sequence length="96" mass="10285">MDYLKSLSKTGNAEMRETAYAVSEPGCSHANVRLQESSDGVIGANEWFHAAGSDAEENALLAQVMALSQQEFMNSLKKKSAKEQNDADQAGSSKSS</sequence>
<evidence type="ECO:0000256" key="1">
    <source>
        <dbReference type="SAM" id="MobiDB-lite"/>
    </source>
</evidence>